<dbReference type="InterPro" id="IPR016185">
    <property type="entry name" value="PreATP-grasp_dom_sf"/>
</dbReference>
<dbReference type="InterPro" id="IPR034733">
    <property type="entry name" value="AcCoA_carboxyl_beta"/>
</dbReference>
<dbReference type="Gene3D" id="3.90.226.10">
    <property type="entry name" value="2-enoyl-CoA Hydratase, Chain A, domain 1"/>
    <property type="match status" value="3"/>
</dbReference>
<dbReference type="GO" id="GO:0006633">
    <property type="term" value="P:fatty acid biosynthetic process"/>
    <property type="evidence" value="ECO:0007669"/>
    <property type="project" value="InterPro"/>
</dbReference>
<dbReference type="Pfam" id="PF00289">
    <property type="entry name" value="Biotin_carb_N"/>
    <property type="match status" value="1"/>
</dbReference>
<dbReference type="PROSITE" id="PS50979">
    <property type="entry name" value="BC"/>
    <property type="match status" value="1"/>
</dbReference>
<dbReference type="InterPro" id="IPR005479">
    <property type="entry name" value="CPAse_ATP-bd"/>
</dbReference>
<dbReference type="Pfam" id="PF08326">
    <property type="entry name" value="ACC_central"/>
    <property type="match status" value="3"/>
</dbReference>
<keyword evidence="3" id="KW-0067">ATP-binding</keyword>
<dbReference type="GO" id="GO:0005524">
    <property type="term" value="F:ATP binding"/>
    <property type="evidence" value="ECO:0007669"/>
    <property type="project" value="UniProtKB-KW"/>
</dbReference>
<evidence type="ECO:0000256" key="2">
    <source>
        <dbReference type="ARBA" id="ARBA00022741"/>
    </source>
</evidence>
<dbReference type="Gene3D" id="3.30.470.20">
    <property type="entry name" value="ATP-grasp fold, B domain"/>
    <property type="match status" value="2"/>
</dbReference>
<organism evidence="7 8">
    <name type="scientific">Funneliformis geosporum</name>
    <dbReference type="NCBI Taxonomy" id="1117311"/>
    <lineage>
        <taxon>Eukaryota</taxon>
        <taxon>Fungi</taxon>
        <taxon>Fungi incertae sedis</taxon>
        <taxon>Mucoromycota</taxon>
        <taxon>Glomeromycotina</taxon>
        <taxon>Glomeromycetes</taxon>
        <taxon>Glomerales</taxon>
        <taxon>Glomeraceae</taxon>
        <taxon>Funneliformis</taxon>
    </lineage>
</organism>
<dbReference type="SUPFAM" id="SSF52096">
    <property type="entry name" value="ClpP/crotonase"/>
    <property type="match status" value="2"/>
</dbReference>
<evidence type="ECO:0000259" key="6">
    <source>
        <dbReference type="PROSITE" id="PS50989"/>
    </source>
</evidence>
<keyword evidence="1" id="KW-0436">Ligase</keyword>
<name>A0A9W4WPR0_9GLOM</name>
<dbReference type="GO" id="GO:0003989">
    <property type="term" value="F:acetyl-CoA carboxylase activity"/>
    <property type="evidence" value="ECO:0007669"/>
    <property type="project" value="InterPro"/>
</dbReference>
<evidence type="ECO:0000313" key="8">
    <source>
        <dbReference type="Proteomes" id="UP001153678"/>
    </source>
</evidence>
<feature type="domain" description="CoA carboxyltransferase C-terminal" evidence="6">
    <location>
        <begin position="970"/>
        <end position="1226"/>
    </location>
</feature>
<keyword evidence="2" id="KW-0547">Nucleotide-binding</keyword>
<dbReference type="EMBL" id="CAMKVN010001741">
    <property type="protein sequence ID" value="CAI2177805.1"/>
    <property type="molecule type" value="Genomic_DNA"/>
</dbReference>
<dbReference type="InterPro" id="IPR029045">
    <property type="entry name" value="ClpP/crotonase-like_dom_sf"/>
</dbReference>
<dbReference type="OrthoDB" id="14612at2759"/>
<comment type="caution">
    <text evidence="7">The sequence shown here is derived from an EMBL/GenBank/DDBJ whole genome shotgun (WGS) entry which is preliminary data.</text>
</comment>
<protein>
    <submittedName>
        <fullName evidence="7">1334_t:CDS:1</fullName>
    </submittedName>
</protein>
<proteinExistence type="predicted"/>
<evidence type="ECO:0000256" key="4">
    <source>
        <dbReference type="ARBA" id="ARBA00023267"/>
    </source>
</evidence>
<reference evidence="7" key="1">
    <citation type="submission" date="2022-08" db="EMBL/GenBank/DDBJ databases">
        <authorList>
            <person name="Kallberg Y."/>
            <person name="Tangrot J."/>
            <person name="Rosling A."/>
        </authorList>
    </citation>
    <scope>NUCLEOTIDE SEQUENCE</scope>
    <source>
        <strain evidence="7">Wild A</strain>
    </source>
</reference>
<keyword evidence="4" id="KW-0092">Biotin</keyword>
<dbReference type="InterPro" id="IPR013537">
    <property type="entry name" value="AcCoA_COase_cen"/>
</dbReference>
<dbReference type="PANTHER" id="PTHR45728">
    <property type="entry name" value="ACETYL-COA CARBOXYLASE, ISOFORM A"/>
    <property type="match status" value="1"/>
</dbReference>
<dbReference type="SUPFAM" id="SSF52440">
    <property type="entry name" value="PreATP-grasp domain"/>
    <property type="match status" value="1"/>
</dbReference>
<dbReference type="GO" id="GO:0005739">
    <property type="term" value="C:mitochondrion"/>
    <property type="evidence" value="ECO:0007669"/>
    <property type="project" value="TreeGrafter"/>
</dbReference>
<dbReference type="AlphaFoldDB" id="A0A9W4WPR0"/>
<dbReference type="PROSITE" id="PS50989">
    <property type="entry name" value="COA_CT_CTER"/>
    <property type="match status" value="1"/>
</dbReference>
<dbReference type="Pfam" id="PF02786">
    <property type="entry name" value="CPSase_L_D2"/>
    <property type="match status" value="1"/>
</dbReference>
<dbReference type="PANTHER" id="PTHR45728:SF3">
    <property type="entry name" value="ACETYL-COA CARBOXYLASE"/>
    <property type="match status" value="1"/>
</dbReference>
<evidence type="ECO:0000259" key="5">
    <source>
        <dbReference type="PROSITE" id="PS50979"/>
    </source>
</evidence>
<dbReference type="InterPro" id="IPR005481">
    <property type="entry name" value="BC-like_N"/>
</dbReference>
<dbReference type="InterPro" id="IPR011764">
    <property type="entry name" value="Biotin_carboxylation_dom"/>
</dbReference>
<dbReference type="InterPro" id="IPR049076">
    <property type="entry name" value="ACCA"/>
</dbReference>
<evidence type="ECO:0000256" key="3">
    <source>
        <dbReference type="ARBA" id="ARBA00022840"/>
    </source>
</evidence>
<accession>A0A9W4WPR0</accession>
<dbReference type="SUPFAM" id="SSF56059">
    <property type="entry name" value="Glutathione synthetase ATP-binding domain-like"/>
    <property type="match status" value="1"/>
</dbReference>
<dbReference type="Proteomes" id="UP001153678">
    <property type="component" value="Unassembled WGS sequence"/>
</dbReference>
<evidence type="ECO:0000256" key="1">
    <source>
        <dbReference type="ARBA" id="ARBA00022598"/>
    </source>
</evidence>
<evidence type="ECO:0000313" key="7">
    <source>
        <dbReference type="EMBL" id="CAI2177805.1"/>
    </source>
</evidence>
<gene>
    <name evidence="7" type="ORF">FWILDA_LOCUS8268</name>
</gene>
<feature type="domain" description="Biotin carboxylation" evidence="5">
    <location>
        <begin position="1"/>
        <end position="291"/>
    </location>
</feature>
<sequence>MADQYIEVSSGYSNNNYANVSLIVDIAERTSVHAVWAGWTCIREPESLAQSKHKIVFIGPPNSAMHSLGDKISSTIVAQSANVPTMDWSYSKYHWIYQASEGGEGKGIRKVENPDNFKQEFAQVQGEVPGSPIFIMRLARDARHHEVQFYWINTGNAISLFGRDFSVQRRHQKIIEEAPLRLQNKRHLNRWKGLLLQVEHPTTEMVTGVNLPAVQLQIAMLHQIRDIRILYGITAENPDAGFKPSSGMSCFNELSVRGDFRTAVEYLVKLLETQAFEENSFTTGLLDMLIYDENLTAEKPDKMLAVICGAVTKAYTAAMESIMEYKVSWRKDKSLAEIYCAPSAPDSFTLYLNGSRVQVFLTDGGVISKTCLLEQENDPTQLLLLSWKACEILWSLTIIRVRHVLPFALPAMNPPVLVCDKAHQRFCEVKHIFGCILDGYDIQAMLQSSVKEIIELLEYSDLPYLESHAVLSALSGRIPAKLETALLRISNETHILILFSNSDKREEAVHALRDEYKNDLRLGPQMLDKLLFTVFEKLAELGGRFTTKVTLKARELLIHCHLTSYEERYAQMEQIMKAAVIESHYGDYGYDYRTPSYDSLKELIDTRFVVFDVLPNFFYHQDNQAPFMVSWNFSLHSATTDSPTGSVESPSSFSMRRSASISDLSYLIPKIENEPLRVGAMISCTLNEEIEKNIPRILKLFPKIQTEAVKGFIDRHGKRLWRLRATAAEVRFKVVDLTLGTSYLYVSSLIMSPELESWILKSIGRQGSMHLQPTHTPYPTKEWLQPKRYKAHLMGTTYAYDFPELFRQDIRILWNCASLHSSNLKCTSDVLEAKELVLDQNNNLQEVERASGTNSFGMSMSANSGARIGLAEEVMNHFNVAWIDKGNPSKGETRHKFTDIIGSKDGLGVECLKGSGLIAGITSRAYEDIFAITLVTCHSVEEKFIQEIYNLEARKLWSSHLTAQNDLEDNWDRDVSYMPPKGPYDPRWLIAGKYEIERDPNSSSFVENLSGWVRTVVVGRARLCGIPMGVIAVETRTVESIVPADPVNANSHQQLMMEAGQVWYPNSAYKTAQAINDFNKGEQLPLMIFTNWRGFSGHVSRDSKIWILYQLRGGAWVVIDPTINDDMMEMYADSKSRAGVLEPEGIVEIKFIKPQLLATIERLDEMEQELLPIYSRIVADLHDTPGIMKSKETIRKSLEWKESRRFFYWRVRRRLHEEYVFRDLIKANDKLTRNDMKQYLINCLKIIILKAIIMNLIGKNLMKKL</sequence>
<keyword evidence="8" id="KW-1185">Reference proteome</keyword>
<dbReference type="InterPro" id="IPR011763">
    <property type="entry name" value="COA_CT_C"/>
</dbReference>
<dbReference type="Pfam" id="PF01039">
    <property type="entry name" value="Carboxyl_trans"/>
    <property type="match status" value="3"/>
</dbReference>